<evidence type="ECO:0000256" key="1">
    <source>
        <dbReference type="ARBA" id="ARBA00004651"/>
    </source>
</evidence>
<keyword evidence="6" id="KW-0443">Lipid metabolism</keyword>
<comment type="similarity">
    <text evidence="6">Belongs to the LPG synthase family.</text>
</comment>
<dbReference type="PANTHER" id="PTHR37693:SF1">
    <property type="entry name" value="INTEGRAL MEMBRANE PROTEIN"/>
    <property type="match status" value="1"/>
</dbReference>
<dbReference type="EMBL" id="CP060696">
    <property type="protein sequence ID" value="QNO18387.1"/>
    <property type="molecule type" value="Genomic_DNA"/>
</dbReference>
<dbReference type="AlphaFoldDB" id="A0A7G9WI75"/>
<keyword evidence="2" id="KW-1003">Cell membrane</keyword>
<dbReference type="PANTHER" id="PTHR37693">
    <property type="entry name" value="PHOSPHATIDYLGLYCEROL LYSYLTRANSFERASE"/>
    <property type="match status" value="1"/>
</dbReference>
<feature type="transmembrane region" description="Helical" evidence="6">
    <location>
        <begin position="159"/>
        <end position="182"/>
    </location>
</feature>
<proteinExistence type="inferred from homology"/>
<feature type="transmembrane region" description="Helical" evidence="6">
    <location>
        <begin position="322"/>
        <end position="340"/>
    </location>
</feature>
<dbReference type="GO" id="GO:0050071">
    <property type="term" value="F:phosphatidylglycerol lysyltransferase activity"/>
    <property type="evidence" value="ECO:0007669"/>
    <property type="project" value="UniProtKB-EC"/>
</dbReference>
<dbReference type="EC" id="2.3.2.3" evidence="6"/>
<evidence type="ECO:0000256" key="6">
    <source>
        <dbReference type="RuleBase" id="RU363042"/>
    </source>
</evidence>
<feature type="transmembrane region" description="Helical" evidence="6">
    <location>
        <begin position="50"/>
        <end position="71"/>
    </location>
</feature>
<name>A0A7G9WI75_9FIRM</name>
<evidence type="ECO:0000256" key="5">
    <source>
        <dbReference type="ARBA" id="ARBA00023136"/>
    </source>
</evidence>
<evidence type="ECO:0000256" key="2">
    <source>
        <dbReference type="ARBA" id="ARBA00022475"/>
    </source>
</evidence>
<dbReference type="GO" id="GO:0006629">
    <property type="term" value="P:lipid metabolic process"/>
    <property type="evidence" value="ECO:0007669"/>
    <property type="project" value="UniProtKB-KW"/>
</dbReference>
<feature type="transmembrane region" description="Helical" evidence="6">
    <location>
        <begin position="12"/>
        <end position="30"/>
    </location>
</feature>
<keyword evidence="3 6" id="KW-0812">Transmembrane</keyword>
<dbReference type="NCBIfam" id="TIGR00374">
    <property type="entry name" value="flippase-like domain"/>
    <property type="match status" value="1"/>
</dbReference>
<dbReference type="RefSeq" id="WP_212507450.1">
    <property type="nucleotide sequence ID" value="NZ_CP060696.1"/>
</dbReference>
<keyword evidence="8" id="KW-1185">Reference proteome</keyword>
<comment type="function">
    <text evidence="6">Catalyzes the transfer of a lysyl group from L-lysyl-tRNA(Lys) to membrane-bound phosphatidylglycerol (PG), which produces lysylphosphatidylglycerol (LPG), a major component of the bacterial membrane with a positive net charge. LPG synthesis contributes to bacterial virulence as it is involved in the resistance mechanism against cationic antimicrobial peptides (CAMP) produces by the host's immune system (defensins, cathelicidins) and by the competing microorganisms.</text>
</comment>
<feature type="transmembrane region" description="Helical" evidence="6">
    <location>
        <begin position="266"/>
        <end position="287"/>
    </location>
</feature>
<evidence type="ECO:0000313" key="8">
    <source>
        <dbReference type="Proteomes" id="UP000516046"/>
    </source>
</evidence>
<organism evidence="7 8">
    <name type="scientific">Caproicibacterium amylolyticum</name>
    <dbReference type="NCBI Taxonomy" id="2766537"/>
    <lineage>
        <taxon>Bacteria</taxon>
        <taxon>Bacillati</taxon>
        <taxon>Bacillota</taxon>
        <taxon>Clostridia</taxon>
        <taxon>Eubacteriales</taxon>
        <taxon>Oscillospiraceae</taxon>
        <taxon>Caproicibacterium</taxon>
    </lineage>
</organism>
<keyword evidence="4 6" id="KW-1133">Transmembrane helix</keyword>
<keyword evidence="6" id="KW-0808">Transferase</keyword>
<dbReference type="Proteomes" id="UP000516046">
    <property type="component" value="Chromosome"/>
</dbReference>
<keyword evidence="5 6" id="KW-0472">Membrane</keyword>
<dbReference type="KEGG" id="caml:H6X83_01600"/>
<evidence type="ECO:0000256" key="3">
    <source>
        <dbReference type="ARBA" id="ARBA00022692"/>
    </source>
</evidence>
<accession>A0A7G9WI75</accession>
<comment type="catalytic activity">
    <reaction evidence="6">
        <text>L-lysyl-tRNA(Lys) + a 1,2-diacyl-sn-glycero-3-phospho-(1'-sn-glycerol) = a 1,2-diacyl-sn-glycero-3-phospho-1'-(3'-O-L-lysyl)-sn-glycerol + tRNA(Lys)</text>
        <dbReference type="Rhea" id="RHEA:10668"/>
        <dbReference type="Rhea" id="RHEA-COMP:9696"/>
        <dbReference type="Rhea" id="RHEA-COMP:9697"/>
        <dbReference type="ChEBI" id="CHEBI:64716"/>
        <dbReference type="ChEBI" id="CHEBI:75792"/>
        <dbReference type="ChEBI" id="CHEBI:78442"/>
        <dbReference type="ChEBI" id="CHEBI:78529"/>
        <dbReference type="EC" id="2.3.2.3"/>
    </reaction>
</comment>
<dbReference type="InterPro" id="IPR022791">
    <property type="entry name" value="L-PG_synthase/AglD"/>
</dbReference>
<gene>
    <name evidence="6" type="primary">mprF</name>
    <name evidence="7" type="ORF">H6X83_01600</name>
</gene>
<comment type="subcellular location">
    <subcellularLocation>
        <location evidence="1 6">Cell membrane</location>
        <topology evidence="1 6">Multi-pass membrane protein</topology>
    </subcellularLocation>
</comment>
<evidence type="ECO:0000256" key="4">
    <source>
        <dbReference type="ARBA" id="ARBA00022989"/>
    </source>
</evidence>
<dbReference type="Pfam" id="PF03706">
    <property type="entry name" value="LPG_synthase_TM"/>
    <property type="match status" value="1"/>
</dbReference>
<dbReference type="GO" id="GO:0005886">
    <property type="term" value="C:plasma membrane"/>
    <property type="evidence" value="ECO:0007669"/>
    <property type="project" value="UniProtKB-SubCell"/>
</dbReference>
<evidence type="ECO:0000313" key="7">
    <source>
        <dbReference type="EMBL" id="QNO18387.1"/>
    </source>
</evidence>
<keyword evidence="6" id="KW-0046">Antibiotic resistance</keyword>
<dbReference type="GO" id="GO:0046677">
    <property type="term" value="P:response to antibiotic"/>
    <property type="evidence" value="ECO:0007669"/>
    <property type="project" value="UniProtKB-KW"/>
</dbReference>
<protein>
    <recommendedName>
        <fullName evidence="6">Phosphatidylglycerol lysyltransferase</fullName>
        <ecNumber evidence="6">2.3.2.3</ecNumber>
    </recommendedName>
    <alternativeName>
        <fullName evidence="6">Lysylphosphatidylglycerol synthase</fullName>
    </alternativeName>
</protein>
<reference evidence="7 8" key="1">
    <citation type="submission" date="2020-08" db="EMBL/GenBank/DDBJ databases">
        <authorList>
            <person name="Ren C."/>
            <person name="Gu Y."/>
            <person name="Xu Y."/>
        </authorList>
    </citation>
    <scope>NUCLEOTIDE SEQUENCE [LARGE SCALE GENOMIC DNA]</scope>
    <source>
        <strain evidence="7 8">LBM18003</strain>
    </source>
</reference>
<sequence length="348" mass="39082">MLKLKQFLKKYWFTILTLSVTMSILLVFLFKKSSPGEVLHLMRRLHPTWLLLTLSTVVAAWLLEGLGYWLLGRRLCPGWRYGQSFLVGVSGIFYGSITPLSSGGPPMQIFYMDKMGMEPGESAAIISAKTITYQVTMFVFSLTLICTALPFFIHKVSHLMIFTVFGLVTNILFIVGVLLVSFKGKIIDRPLTAVLRLLAKVHIVKDPQQTHKSIVSQFETFRQGFRVMGRDWKLYIVVCIITIAQLLIGSLDTYCIYRAFGLSGASLWLMMAAKVFALMVVSFVPLPGNSGGVEASFEAFCRIFFGSLVTPALLVWRLLTYYGGILFGFLCVSLCARKYVPKEAEQKE</sequence>
<feature type="transmembrane region" description="Helical" evidence="6">
    <location>
        <begin position="234"/>
        <end position="260"/>
    </location>
</feature>
<feature type="transmembrane region" description="Helical" evidence="6">
    <location>
        <begin position="135"/>
        <end position="153"/>
    </location>
</feature>